<proteinExistence type="predicted"/>
<evidence type="ECO:0000313" key="2">
    <source>
        <dbReference type="EMBL" id="BBH18310.1"/>
    </source>
</evidence>
<keyword evidence="1" id="KW-0732">Signal</keyword>
<gene>
    <name evidence="2" type="ORF">Back2_25970</name>
</gene>
<evidence type="ECO:0000256" key="1">
    <source>
        <dbReference type="SAM" id="SignalP"/>
    </source>
</evidence>
<dbReference type="Proteomes" id="UP000271573">
    <property type="component" value="Chromosome"/>
</dbReference>
<keyword evidence="3" id="KW-1185">Reference proteome</keyword>
<name>A0A3G9IGX0_9ACTN</name>
<feature type="signal peptide" evidence="1">
    <location>
        <begin position="1"/>
        <end position="26"/>
    </location>
</feature>
<dbReference type="KEGG" id="nbe:Back2_25970"/>
<dbReference type="AlphaFoldDB" id="A0A3G9IGX0"/>
<dbReference type="InterPro" id="IPR011044">
    <property type="entry name" value="Quino_amine_DH_bsu"/>
</dbReference>
<protein>
    <submittedName>
        <fullName evidence="2">Uncharacterized protein</fullName>
    </submittedName>
</protein>
<dbReference type="SUPFAM" id="SSF50969">
    <property type="entry name" value="YVTN repeat-like/Quinoprotein amine dehydrogenase"/>
    <property type="match status" value="1"/>
</dbReference>
<dbReference type="InterPro" id="IPR015943">
    <property type="entry name" value="WD40/YVTN_repeat-like_dom_sf"/>
</dbReference>
<organism evidence="2 3">
    <name type="scientific">Nocardioides baekrokdamisoli</name>
    <dbReference type="NCBI Taxonomy" id="1804624"/>
    <lineage>
        <taxon>Bacteria</taxon>
        <taxon>Bacillati</taxon>
        <taxon>Actinomycetota</taxon>
        <taxon>Actinomycetes</taxon>
        <taxon>Propionibacteriales</taxon>
        <taxon>Nocardioidaceae</taxon>
        <taxon>Nocardioides</taxon>
    </lineage>
</organism>
<reference evidence="2 3" key="1">
    <citation type="submission" date="2018-11" db="EMBL/GenBank/DDBJ databases">
        <title>Complete genome sequence of Nocardioides baekrokdamisoli strain KCTC 39748.</title>
        <authorList>
            <person name="Kang S.W."/>
            <person name="Lee K.C."/>
            <person name="Kim K.K."/>
            <person name="Kim J.S."/>
            <person name="Kim D.S."/>
            <person name="Ko S.H."/>
            <person name="Yang S.H."/>
            <person name="Shin Y.K."/>
            <person name="Lee J.S."/>
        </authorList>
    </citation>
    <scope>NUCLEOTIDE SEQUENCE [LARGE SCALE GENOMIC DNA]</scope>
    <source>
        <strain evidence="2 3">KCTC 39748</strain>
    </source>
</reference>
<sequence length="499" mass="53362">MNRRTSAAIAGSLLAVGALIGGGAYAATTPPPGLPWTDVLRNLAQYGASQLAAETPPVYVPSPTLHPVPTARCDTSSRPLREAMQGRVSAADIASTGGKVGWTCNVTQVSHVATPGGFRTWRYTDHSGHTCAFYDTSLVAPLTIFSPLAGPSLGTAVVDITNPARPVQTAMLTSLAMLSPHESLNLNTPRGLLAAEVGNAATLPGTMDVYTVAADCRHPKMLSEVPIAMGHESGFSPDGRTFWVGSATAYIYAYDLTNPAHPSLLWTGAYYSHGLSFAPDGKTMYQTDPVNGNLAILDVSQIQNRVAHPVVKELKRITWPTVSIPQNSQYFTNNGHRYLLEFDEFAFRINPPTAAETPGAARILNIDHPGAPRIVSDLRLQVQMPANHKIANADPYPLASVSVVGYGAHYCSVPTTNNPQLAACSDLNSGLRIFNISNPAAPYEVAYFINPPRAANILPSLQGVVAFSMPAWDVVRHQVIYTDAVGGMYVLQLHSNVWK</sequence>
<evidence type="ECO:0000313" key="3">
    <source>
        <dbReference type="Proteomes" id="UP000271573"/>
    </source>
</evidence>
<feature type="chain" id="PRO_5018075012" evidence="1">
    <location>
        <begin position="27"/>
        <end position="499"/>
    </location>
</feature>
<accession>A0A3G9IGX0</accession>
<dbReference type="OrthoDB" id="5241253at2"/>
<dbReference type="Gene3D" id="2.130.10.10">
    <property type="entry name" value="YVTN repeat-like/Quinoprotein amine dehydrogenase"/>
    <property type="match status" value="1"/>
</dbReference>
<dbReference type="EMBL" id="AP019307">
    <property type="protein sequence ID" value="BBH18310.1"/>
    <property type="molecule type" value="Genomic_DNA"/>
</dbReference>
<dbReference type="RefSeq" id="WP_125569631.1">
    <property type="nucleotide sequence ID" value="NZ_AP019307.1"/>
</dbReference>